<dbReference type="AlphaFoldDB" id="A0A9X0WLE5"/>
<name>A0A9X0WLE5_9GAMM</name>
<dbReference type="EMBL" id="NRSD01000049">
    <property type="protein sequence ID" value="MBK1646906.1"/>
    <property type="molecule type" value="Genomic_DNA"/>
</dbReference>
<dbReference type="Proteomes" id="UP001138802">
    <property type="component" value="Unassembled WGS sequence"/>
</dbReference>
<sequence>MSGLFKNMQLNASLAHQLHYLGTFAVAQGWLKDTPQTRRAFYRFCFDVWAAGRQPGLNCLLQTYSAGVSAYFKQVLELLRKLNQKKALPDFRGM</sequence>
<comment type="caution">
    <text evidence="1">The sequence shown here is derived from an EMBL/GenBank/DDBJ whole genome shotgun (WGS) entry which is preliminary data.</text>
</comment>
<keyword evidence="2" id="KW-1185">Reference proteome</keyword>
<protein>
    <submittedName>
        <fullName evidence="1">Uncharacterized protein</fullName>
    </submittedName>
</protein>
<gene>
    <name evidence="1" type="ORF">CKO25_20220</name>
</gene>
<evidence type="ECO:0000313" key="2">
    <source>
        <dbReference type="Proteomes" id="UP001138802"/>
    </source>
</evidence>
<evidence type="ECO:0000313" key="1">
    <source>
        <dbReference type="EMBL" id="MBK1646906.1"/>
    </source>
</evidence>
<proteinExistence type="predicted"/>
<reference evidence="1 2" key="1">
    <citation type="journal article" date="2020" name="Microorganisms">
        <title>Osmotic Adaptation and Compatible Solute Biosynthesis of Phototrophic Bacteria as Revealed from Genome Analyses.</title>
        <authorList>
            <person name="Imhoff J.F."/>
            <person name="Rahn T."/>
            <person name="Kunzel S."/>
            <person name="Keller A."/>
            <person name="Neulinger S.C."/>
        </authorList>
    </citation>
    <scope>NUCLEOTIDE SEQUENCE [LARGE SCALE GENOMIC DNA]</scope>
    <source>
        <strain evidence="1 2">DSM 21303</strain>
    </source>
</reference>
<accession>A0A9X0WLE5</accession>
<organism evidence="1 2">
    <name type="scientific">Thiocapsa imhoffii</name>
    <dbReference type="NCBI Taxonomy" id="382777"/>
    <lineage>
        <taxon>Bacteria</taxon>
        <taxon>Pseudomonadati</taxon>
        <taxon>Pseudomonadota</taxon>
        <taxon>Gammaproteobacteria</taxon>
        <taxon>Chromatiales</taxon>
        <taxon>Chromatiaceae</taxon>
        <taxon>Thiocapsa</taxon>
    </lineage>
</organism>